<reference evidence="11 12" key="1">
    <citation type="submission" date="2019-03" db="EMBL/GenBank/DDBJ databases">
        <title>Comparative genomic analyses of the sweetpotato soil rot pathogen, Streptomyces ipomoeae.</title>
        <authorList>
            <person name="Ruschel Soares N."/>
            <person name="Badger J.H."/>
            <person name="Huguet-Tapia J.C."/>
            <person name="Clark C.A."/>
            <person name="Pettis G.S."/>
        </authorList>
    </citation>
    <scope>NUCLEOTIDE SEQUENCE [LARGE SCALE GENOMIC DNA]</scope>
    <source>
        <strain evidence="11 12">88-35</strain>
    </source>
</reference>
<comment type="caution">
    <text evidence="11">The sequence shown here is derived from an EMBL/GenBank/DDBJ whole genome shotgun (WGS) entry which is preliminary data.</text>
</comment>
<proteinExistence type="inferred from homology"/>
<dbReference type="RefSeq" id="WP_009324847.1">
    <property type="nucleotide sequence ID" value="NZ_JARAVC010000105.1"/>
</dbReference>
<dbReference type="Pfam" id="PF03737">
    <property type="entry name" value="RraA-like"/>
    <property type="match status" value="1"/>
</dbReference>
<keyword evidence="6 10" id="KW-0456">Lyase</keyword>
<dbReference type="InterPro" id="IPR010203">
    <property type="entry name" value="RraA"/>
</dbReference>
<evidence type="ECO:0000256" key="1">
    <source>
        <dbReference type="ARBA" id="ARBA00001342"/>
    </source>
</evidence>
<evidence type="ECO:0000256" key="9">
    <source>
        <dbReference type="PIRSR" id="PIRSR605493-1"/>
    </source>
</evidence>
<dbReference type="InterPro" id="IPR005493">
    <property type="entry name" value="RraA/RraA-like"/>
</dbReference>
<comment type="cofactor">
    <cofactor evidence="2 10">
        <name>a divalent metal cation</name>
        <dbReference type="ChEBI" id="CHEBI:60240"/>
    </cofactor>
</comment>
<dbReference type="Gene3D" id="3.50.30.40">
    <property type="entry name" value="Ribonuclease E inhibitor RraA/RraA-like"/>
    <property type="match status" value="1"/>
</dbReference>
<comment type="subunit">
    <text evidence="4 10">Homotrimer.</text>
</comment>
<name>A0AAE9B246_9ACTN</name>
<evidence type="ECO:0000256" key="8">
    <source>
        <dbReference type="ARBA" id="ARBA00047973"/>
    </source>
</evidence>
<feature type="binding site" evidence="9">
    <location>
        <position position="101"/>
    </location>
    <ligand>
        <name>Mg(2+)</name>
        <dbReference type="ChEBI" id="CHEBI:18420"/>
    </ligand>
</feature>
<feature type="binding site" evidence="9">
    <location>
        <position position="100"/>
    </location>
    <ligand>
        <name>substrate</name>
    </ligand>
</feature>
<dbReference type="PANTHER" id="PTHR33254:SF4">
    <property type="entry name" value="4-HYDROXY-4-METHYL-2-OXOGLUTARATE ALDOLASE 3-RELATED"/>
    <property type="match status" value="1"/>
</dbReference>
<evidence type="ECO:0000256" key="4">
    <source>
        <dbReference type="ARBA" id="ARBA00011233"/>
    </source>
</evidence>
<comment type="catalytic activity">
    <reaction evidence="1 10">
        <text>4-hydroxy-4-methyl-2-oxoglutarate = 2 pyruvate</text>
        <dbReference type="Rhea" id="RHEA:22748"/>
        <dbReference type="ChEBI" id="CHEBI:15361"/>
        <dbReference type="ChEBI" id="CHEBI:58276"/>
        <dbReference type="EC" id="4.1.3.17"/>
    </reaction>
</comment>
<dbReference type="InterPro" id="IPR036704">
    <property type="entry name" value="RraA/RraA-like_sf"/>
</dbReference>
<dbReference type="AlphaFoldDB" id="A0AAE9B246"/>
<evidence type="ECO:0000313" key="11">
    <source>
        <dbReference type="EMBL" id="TQE37209.1"/>
    </source>
</evidence>
<comment type="function">
    <text evidence="7 10">Catalyzes the aldol cleavage of 4-hydroxy-4-methyl-2-oxoglutarate (HMG) into 2 molecules of pyruvate. Also contains a secondary oxaloacetate (OAA) decarboxylase activity due to the common pyruvate enolate transition state formed following C-C bond cleavage in the retro-aldol and decarboxylation reactions.</text>
</comment>
<protein>
    <recommendedName>
        <fullName evidence="10">4-hydroxy-4-methyl-2-oxoglutarate aldolase</fullName>
        <shortName evidence="10">HMG aldolase</shortName>
        <ecNumber evidence="10">4.1.1.112</ecNumber>
        <ecNumber evidence="10">4.1.3.17</ecNumber>
    </recommendedName>
    <alternativeName>
        <fullName evidence="10">Oxaloacetate decarboxylase</fullName>
    </alternativeName>
</protein>
<dbReference type="CDD" id="cd16841">
    <property type="entry name" value="RraA_family"/>
    <property type="match status" value="1"/>
</dbReference>
<dbReference type="EMBL" id="SPAZ01000068">
    <property type="protein sequence ID" value="TQE37209.1"/>
    <property type="molecule type" value="Genomic_DNA"/>
</dbReference>
<dbReference type="SUPFAM" id="SSF89562">
    <property type="entry name" value="RraA-like"/>
    <property type="match status" value="1"/>
</dbReference>
<accession>A0AAE9B246</accession>
<evidence type="ECO:0000256" key="2">
    <source>
        <dbReference type="ARBA" id="ARBA00001968"/>
    </source>
</evidence>
<evidence type="ECO:0000256" key="6">
    <source>
        <dbReference type="ARBA" id="ARBA00023239"/>
    </source>
</evidence>
<evidence type="ECO:0000313" key="12">
    <source>
        <dbReference type="Proteomes" id="UP000318720"/>
    </source>
</evidence>
<dbReference type="PANTHER" id="PTHR33254">
    <property type="entry name" value="4-HYDROXY-4-METHYL-2-OXOGLUTARATE ALDOLASE 3-RELATED"/>
    <property type="match status" value="1"/>
</dbReference>
<feature type="binding site" evidence="9">
    <location>
        <begin position="78"/>
        <end position="81"/>
    </location>
    <ligand>
        <name>substrate</name>
    </ligand>
</feature>
<evidence type="ECO:0000256" key="3">
    <source>
        <dbReference type="ARBA" id="ARBA00008621"/>
    </source>
</evidence>
<dbReference type="NCBIfam" id="NF006875">
    <property type="entry name" value="PRK09372.1"/>
    <property type="match status" value="1"/>
</dbReference>
<comment type="cofactor">
    <cofactor evidence="9">
        <name>Mg(2+)</name>
        <dbReference type="ChEBI" id="CHEBI:18420"/>
    </cofactor>
</comment>
<dbReference type="GO" id="GO:0047443">
    <property type="term" value="F:4-hydroxy-4-methyl-2-oxoglutarate aldolase activity"/>
    <property type="evidence" value="ECO:0007669"/>
    <property type="project" value="UniProtKB-EC"/>
</dbReference>
<dbReference type="GO" id="GO:0008428">
    <property type="term" value="F:ribonuclease inhibitor activity"/>
    <property type="evidence" value="ECO:0007669"/>
    <property type="project" value="InterPro"/>
</dbReference>
<keyword evidence="9" id="KW-0460">Magnesium</keyword>
<dbReference type="EC" id="4.1.1.112" evidence="10"/>
<dbReference type="GO" id="GO:0051252">
    <property type="term" value="P:regulation of RNA metabolic process"/>
    <property type="evidence" value="ECO:0007669"/>
    <property type="project" value="InterPro"/>
</dbReference>
<comment type="catalytic activity">
    <reaction evidence="8 10">
        <text>oxaloacetate + H(+) = pyruvate + CO2</text>
        <dbReference type="Rhea" id="RHEA:15641"/>
        <dbReference type="ChEBI" id="CHEBI:15361"/>
        <dbReference type="ChEBI" id="CHEBI:15378"/>
        <dbReference type="ChEBI" id="CHEBI:16452"/>
        <dbReference type="ChEBI" id="CHEBI:16526"/>
        <dbReference type="EC" id="4.1.1.112"/>
    </reaction>
</comment>
<dbReference type="Proteomes" id="UP000318720">
    <property type="component" value="Unassembled WGS sequence"/>
</dbReference>
<dbReference type="EC" id="4.1.3.17" evidence="10"/>
<evidence type="ECO:0000256" key="5">
    <source>
        <dbReference type="ARBA" id="ARBA00022723"/>
    </source>
</evidence>
<organism evidence="11 12">
    <name type="scientific">Streptomyces ipomoeae</name>
    <dbReference type="NCBI Taxonomy" id="103232"/>
    <lineage>
        <taxon>Bacteria</taxon>
        <taxon>Bacillati</taxon>
        <taxon>Actinomycetota</taxon>
        <taxon>Actinomycetes</taxon>
        <taxon>Kitasatosporales</taxon>
        <taxon>Streptomycetaceae</taxon>
        <taxon>Streptomyces</taxon>
    </lineage>
</organism>
<comment type="similarity">
    <text evidence="3 10">Belongs to the class II aldolase/RraA-like family.</text>
</comment>
<evidence type="ECO:0000256" key="7">
    <source>
        <dbReference type="ARBA" id="ARBA00025046"/>
    </source>
</evidence>
<keyword evidence="5 9" id="KW-0479">Metal-binding</keyword>
<dbReference type="GO" id="GO:0008948">
    <property type="term" value="F:oxaloacetate decarboxylase activity"/>
    <property type="evidence" value="ECO:0007669"/>
    <property type="project" value="UniProtKB-EC"/>
</dbReference>
<evidence type="ECO:0000256" key="10">
    <source>
        <dbReference type="RuleBase" id="RU004338"/>
    </source>
</evidence>
<gene>
    <name evidence="11" type="ORF">Sipo8835_08345</name>
</gene>
<dbReference type="GO" id="GO:0046872">
    <property type="term" value="F:metal ion binding"/>
    <property type="evidence" value="ECO:0007669"/>
    <property type="project" value="UniProtKB-KW"/>
</dbReference>
<dbReference type="NCBIfam" id="TIGR01935">
    <property type="entry name" value="NOT-MenG"/>
    <property type="match status" value="1"/>
</dbReference>
<sequence>MPVTPIPTADLFDRYGDQLRVCDMRFTSYGAVRSFAGPVRTVSCHEDNALLHTLLREPGDGAVVVVDGGASLRTALLGDLMAARARDNGWAGLVIRGAVRDAALLADVRVGVRALGANPRRSGKAGKGEVDAPVTFGGVTFATGDILHADEDGVVLLPGSASIAKA</sequence>